<gene>
    <name evidence="9" type="ORF">ACFQPF_16415</name>
</gene>
<keyword evidence="3 6" id="KW-0731">Sigma factor</keyword>
<dbReference type="PANTHER" id="PTHR43133">
    <property type="entry name" value="RNA POLYMERASE ECF-TYPE SIGMA FACTO"/>
    <property type="match status" value="1"/>
</dbReference>
<evidence type="ECO:0000256" key="1">
    <source>
        <dbReference type="ARBA" id="ARBA00010641"/>
    </source>
</evidence>
<dbReference type="InterPro" id="IPR013249">
    <property type="entry name" value="RNA_pol_sigma70_r4_t2"/>
</dbReference>
<evidence type="ECO:0000259" key="7">
    <source>
        <dbReference type="Pfam" id="PF04542"/>
    </source>
</evidence>
<dbReference type="Pfam" id="PF08281">
    <property type="entry name" value="Sigma70_r4_2"/>
    <property type="match status" value="1"/>
</dbReference>
<feature type="domain" description="RNA polymerase sigma factor 70 region 4 type 2" evidence="8">
    <location>
        <begin position="104"/>
        <end position="156"/>
    </location>
</feature>
<sequence>MDDGIIEEWFMNYEKDITSYLVYYTGTSDVEDLVQDTFVIALHKLKSFQHKSHPKTWLLTIARHLVIARHRKKKVWERVKRYLTPDQSTKNELEERSIKNMENLQLYEAIQRLPSRHRDVIILRGILELTPIEASDVLKCSANKVNVQFHRALKKLQLILEMEGYNHEKSANYSG</sequence>
<comment type="similarity">
    <text evidence="1 6">Belongs to the sigma-70 factor family. ECF subfamily.</text>
</comment>
<protein>
    <recommendedName>
        <fullName evidence="6">RNA polymerase sigma factor</fullName>
    </recommendedName>
</protein>
<name>A0ABW2NUH1_9BACL</name>
<accession>A0ABW2NUH1</accession>
<organism evidence="9 10">
    <name type="scientific">Fictibacillus iocasae</name>
    <dbReference type="NCBI Taxonomy" id="2715437"/>
    <lineage>
        <taxon>Bacteria</taxon>
        <taxon>Bacillati</taxon>
        <taxon>Bacillota</taxon>
        <taxon>Bacilli</taxon>
        <taxon>Bacillales</taxon>
        <taxon>Fictibacillaceae</taxon>
        <taxon>Fictibacillus</taxon>
    </lineage>
</organism>
<keyword evidence="10" id="KW-1185">Reference proteome</keyword>
<dbReference type="NCBIfam" id="TIGR02937">
    <property type="entry name" value="sigma70-ECF"/>
    <property type="match status" value="1"/>
</dbReference>
<evidence type="ECO:0000259" key="8">
    <source>
        <dbReference type="Pfam" id="PF08281"/>
    </source>
</evidence>
<dbReference type="SUPFAM" id="SSF88946">
    <property type="entry name" value="Sigma2 domain of RNA polymerase sigma factors"/>
    <property type="match status" value="1"/>
</dbReference>
<evidence type="ECO:0000313" key="9">
    <source>
        <dbReference type="EMBL" id="MFC7373226.1"/>
    </source>
</evidence>
<evidence type="ECO:0000256" key="4">
    <source>
        <dbReference type="ARBA" id="ARBA00023125"/>
    </source>
</evidence>
<evidence type="ECO:0000256" key="5">
    <source>
        <dbReference type="ARBA" id="ARBA00023163"/>
    </source>
</evidence>
<evidence type="ECO:0000256" key="2">
    <source>
        <dbReference type="ARBA" id="ARBA00023015"/>
    </source>
</evidence>
<dbReference type="InterPro" id="IPR014284">
    <property type="entry name" value="RNA_pol_sigma-70_dom"/>
</dbReference>
<dbReference type="InterPro" id="IPR013324">
    <property type="entry name" value="RNA_pol_sigma_r3/r4-like"/>
</dbReference>
<dbReference type="InterPro" id="IPR013325">
    <property type="entry name" value="RNA_pol_sigma_r2"/>
</dbReference>
<keyword evidence="5 6" id="KW-0804">Transcription</keyword>
<dbReference type="SUPFAM" id="SSF88659">
    <property type="entry name" value="Sigma3 and sigma4 domains of RNA polymerase sigma factors"/>
    <property type="match status" value="1"/>
</dbReference>
<evidence type="ECO:0000313" key="10">
    <source>
        <dbReference type="Proteomes" id="UP001596549"/>
    </source>
</evidence>
<dbReference type="InterPro" id="IPR000838">
    <property type="entry name" value="RNA_pol_sigma70_ECF_CS"/>
</dbReference>
<proteinExistence type="inferred from homology"/>
<dbReference type="EMBL" id="JBHTCP010000050">
    <property type="protein sequence ID" value="MFC7373226.1"/>
    <property type="molecule type" value="Genomic_DNA"/>
</dbReference>
<comment type="caution">
    <text evidence="9">The sequence shown here is derived from an EMBL/GenBank/DDBJ whole genome shotgun (WGS) entry which is preliminary data.</text>
</comment>
<dbReference type="PROSITE" id="PS01063">
    <property type="entry name" value="SIGMA70_ECF"/>
    <property type="match status" value="1"/>
</dbReference>
<dbReference type="InterPro" id="IPR036388">
    <property type="entry name" value="WH-like_DNA-bd_sf"/>
</dbReference>
<feature type="domain" description="RNA polymerase sigma-70 region 2" evidence="7">
    <location>
        <begin position="10"/>
        <end position="74"/>
    </location>
</feature>
<dbReference type="CDD" id="cd06171">
    <property type="entry name" value="Sigma70_r4"/>
    <property type="match status" value="1"/>
</dbReference>
<dbReference type="RefSeq" id="WP_379750923.1">
    <property type="nucleotide sequence ID" value="NZ_JBHTCP010000050.1"/>
</dbReference>
<dbReference type="Proteomes" id="UP001596549">
    <property type="component" value="Unassembled WGS sequence"/>
</dbReference>
<dbReference type="Gene3D" id="1.10.10.10">
    <property type="entry name" value="Winged helix-like DNA-binding domain superfamily/Winged helix DNA-binding domain"/>
    <property type="match status" value="1"/>
</dbReference>
<dbReference type="Gene3D" id="1.10.1740.10">
    <property type="match status" value="1"/>
</dbReference>
<dbReference type="InterPro" id="IPR007627">
    <property type="entry name" value="RNA_pol_sigma70_r2"/>
</dbReference>
<dbReference type="InterPro" id="IPR039425">
    <property type="entry name" value="RNA_pol_sigma-70-like"/>
</dbReference>
<evidence type="ECO:0000256" key="3">
    <source>
        <dbReference type="ARBA" id="ARBA00023082"/>
    </source>
</evidence>
<dbReference type="Pfam" id="PF04542">
    <property type="entry name" value="Sigma70_r2"/>
    <property type="match status" value="1"/>
</dbReference>
<reference evidence="10" key="1">
    <citation type="journal article" date="2019" name="Int. J. Syst. Evol. Microbiol.">
        <title>The Global Catalogue of Microorganisms (GCM) 10K type strain sequencing project: providing services to taxonomists for standard genome sequencing and annotation.</title>
        <authorList>
            <consortium name="The Broad Institute Genomics Platform"/>
            <consortium name="The Broad Institute Genome Sequencing Center for Infectious Disease"/>
            <person name="Wu L."/>
            <person name="Ma J."/>
        </authorList>
    </citation>
    <scope>NUCLEOTIDE SEQUENCE [LARGE SCALE GENOMIC DNA]</scope>
    <source>
        <strain evidence="10">NBRC 106396</strain>
    </source>
</reference>
<keyword evidence="4 6" id="KW-0238">DNA-binding</keyword>
<evidence type="ECO:0000256" key="6">
    <source>
        <dbReference type="RuleBase" id="RU000716"/>
    </source>
</evidence>
<keyword evidence="2 6" id="KW-0805">Transcription regulation</keyword>
<dbReference type="PANTHER" id="PTHR43133:SF8">
    <property type="entry name" value="RNA POLYMERASE SIGMA FACTOR HI_1459-RELATED"/>
    <property type="match status" value="1"/>
</dbReference>